<proteinExistence type="predicted"/>
<evidence type="ECO:0000256" key="2">
    <source>
        <dbReference type="SAM" id="SignalP"/>
    </source>
</evidence>
<dbReference type="AlphaFoldDB" id="U1GDK2"/>
<feature type="chain" id="PRO_5004612341" description="GPI anchored protein" evidence="2">
    <location>
        <begin position="22"/>
        <end position="324"/>
    </location>
</feature>
<feature type="region of interest" description="Disordered" evidence="1">
    <location>
        <begin position="223"/>
        <end position="290"/>
    </location>
</feature>
<feature type="compositionally biased region" description="Low complexity" evidence="1">
    <location>
        <begin position="259"/>
        <end position="280"/>
    </location>
</feature>
<reference evidence="4" key="1">
    <citation type="journal article" date="2014" name="BMC Genomics">
        <title>Genome characteristics reveal the impact of lichenization on lichen-forming fungus Endocarpon pusillum Hedwig (Verrucariales, Ascomycota).</title>
        <authorList>
            <person name="Wang Y.-Y."/>
            <person name="Liu B."/>
            <person name="Zhang X.-Y."/>
            <person name="Zhou Q.-M."/>
            <person name="Zhang T."/>
            <person name="Li H."/>
            <person name="Yu Y.-F."/>
            <person name="Zhang X.-L."/>
            <person name="Hao X.-Y."/>
            <person name="Wang M."/>
            <person name="Wang L."/>
            <person name="Wei J.-C."/>
        </authorList>
    </citation>
    <scope>NUCLEOTIDE SEQUENCE [LARGE SCALE GENOMIC DNA]</scope>
    <source>
        <strain evidence="4">Z07020 / HMAS-L-300199</strain>
    </source>
</reference>
<dbReference type="EMBL" id="KE720799">
    <property type="protein sequence ID" value="ERF75667.1"/>
    <property type="molecule type" value="Genomic_DNA"/>
</dbReference>
<organism evidence="3 4">
    <name type="scientific">Endocarpon pusillum (strain Z07020 / HMAS-L-300199)</name>
    <name type="common">Lichen-forming fungus</name>
    <dbReference type="NCBI Taxonomy" id="1263415"/>
    <lineage>
        <taxon>Eukaryota</taxon>
        <taxon>Fungi</taxon>
        <taxon>Dikarya</taxon>
        <taxon>Ascomycota</taxon>
        <taxon>Pezizomycotina</taxon>
        <taxon>Eurotiomycetes</taxon>
        <taxon>Chaetothyriomycetidae</taxon>
        <taxon>Verrucariales</taxon>
        <taxon>Verrucariaceae</taxon>
        <taxon>Endocarpon</taxon>
    </lineage>
</organism>
<sequence>MHFSTTLLFSLSLALATSVLADLDTESSPLGLRTKPVKTSKRAVSSFLDRRETCRGSCQSCFGASSRECPGSDYWCYDSDEGSAAELCSSGGSTPSTTTTSASAEITNTCYSGASCISCFGAFSRDCPAGSDYDCYDIDEHSQAEGCSAGDGTDSSASASAPSPSASRSADSCRETYGGGNIPCGQGNCYDPTAGETCCGDGGHCKAGTTCVLRGSVYKCAEDGTGSSSPSLTAGSRSSRTASGILNTNTAVGPIGDGSSDPTSSSVPRPSRTTSSRSSTITEPAAAATTSTNSVFGAAPALMGRDTGAVAALAAGLLGLVGVL</sequence>
<accession>U1GDK2</accession>
<gene>
    <name evidence="3" type="ORF">EPUS_08621</name>
</gene>
<protein>
    <recommendedName>
        <fullName evidence="5">GPI anchored protein</fullName>
    </recommendedName>
</protein>
<feature type="compositionally biased region" description="Low complexity" evidence="1">
    <location>
        <begin position="148"/>
        <end position="170"/>
    </location>
</feature>
<name>U1GDK2_ENDPU</name>
<dbReference type="OrthoDB" id="5409186at2759"/>
<keyword evidence="2" id="KW-0732">Signal</keyword>
<evidence type="ECO:0000313" key="4">
    <source>
        <dbReference type="Proteomes" id="UP000019373"/>
    </source>
</evidence>
<feature type="signal peptide" evidence="2">
    <location>
        <begin position="1"/>
        <end position="21"/>
    </location>
</feature>
<feature type="compositionally biased region" description="Polar residues" evidence="1">
    <location>
        <begin position="225"/>
        <end position="251"/>
    </location>
</feature>
<evidence type="ECO:0000313" key="3">
    <source>
        <dbReference type="EMBL" id="ERF75667.1"/>
    </source>
</evidence>
<evidence type="ECO:0000256" key="1">
    <source>
        <dbReference type="SAM" id="MobiDB-lite"/>
    </source>
</evidence>
<evidence type="ECO:0008006" key="5">
    <source>
        <dbReference type="Google" id="ProtNLM"/>
    </source>
</evidence>
<dbReference type="RefSeq" id="XP_007786990.1">
    <property type="nucleotide sequence ID" value="XM_007788800.1"/>
</dbReference>
<dbReference type="Proteomes" id="UP000019373">
    <property type="component" value="Unassembled WGS sequence"/>
</dbReference>
<dbReference type="GeneID" id="19243469"/>
<dbReference type="eggNOG" id="ENOG502RPN7">
    <property type="taxonomic scope" value="Eukaryota"/>
</dbReference>
<keyword evidence="4" id="KW-1185">Reference proteome</keyword>
<dbReference type="HOGENOM" id="CLU_857962_0_0_1"/>
<feature type="region of interest" description="Disordered" evidence="1">
    <location>
        <begin position="146"/>
        <end position="174"/>
    </location>
</feature>